<protein>
    <submittedName>
        <fullName evidence="4">Tachylectin-related carbohydrate-binding protein</fullName>
    </submittedName>
</protein>
<proteinExistence type="predicted"/>
<name>A0ABV5ZYZ2_9PSEU</name>
<keyword evidence="1" id="KW-0732">Signal</keyword>
<dbReference type="EMBL" id="JBHLZU010000018">
    <property type="protein sequence ID" value="MFB9906132.1"/>
    <property type="molecule type" value="Genomic_DNA"/>
</dbReference>
<dbReference type="Gene3D" id="2.115.10.10">
    <property type="entry name" value="Tachylectin 2"/>
    <property type="match status" value="1"/>
</dbReference>
<feature type="signal peptide" evidence="1">
    <location>
        <begin position="1"/>
        <end position="31"/>
    </location>
</feature>
<dbReference type="Pfam" id="PF26607">
    <property type="entry name" value="DUF8189"/>
    <property type="match status" value="1"/>
</dbReference>
<dbReference type="RefSeq" id="WP_377853935.1">
    <property type="nucleotide sequence ID" value="NZ_JBHLZU010000018.1"/>
</dbReference>
<evidence type="ECO:0000259" key="3">
    <source>
        <dbReference type="Pfam" id="PF26607"/>
    </source>
</evidence>
<gene>
    <name evidence="4" type="ORF">ACFFQA_19520</name>
</gene>
<dbReference type="InterPro" id="IPR058502">
    <property type="entry name" value="PLL-like_beta-prop"/>
</dbReference>
<accession>A0ABV5ZYZ2</accession>
<dbReference type="SUPFAM" id="SSF50934">
    <property type="entry name" value="Tachylectin-2"/>
    <property type="match status" value="1"/>
</dbReference>
<dbReference type="Proteomes" id="UP001589693">
    <property type="component" value="Unassembled WGS sequence"/>
</dbReference>
<organism evidence="4 5">
    <name type="scientific">Allokutzneria oryzae</name>
    <dbReference type="NCBI Taxonomy" id="1378989"/>
    <lineage>
        <taxon>Bacteria</taxon>
        <taxon>Bacillati</taxon>
        <taxon>Actinomycetota</taxon>
        <taxon>Actinomycetes</taxon>
        <taxon>Pseudonocardiales</taxon>
        <taxon>Pseudonocardiaceae</taxon>
        <taxon>Allokutzneria</taxon>
    </lineage>
</organism>
<feature type="domain" description="Tachylectin 2" evidence="2">
    <location>
        <begin position="51"/>
        <end position="277"/>
    </location>
</feature>
<dbReference type="SUPFAM" id="SSF89372">
    <property type="entry name" value="Fucose-specific lectin"/>
    <property type="match status" value="1"/>
</dbReference>
<evidence type="ECO:0000259" key="2">
    <source>
        <dbReference type="Pfam" id="PF14517"/>
    </source>
</evidence>
<evidence type="ECO:0000313" key="4">
    <source>
        <dbReference type="EMBL" id="MFB9906132.1"/>
    </source>
</evidence>
<dbReference type="Gene3D" id="2.20.25.650">
    <property type="entry name" value="Tachylectin-2-like"/>
    <property type="match status" value="1"/>
</dbReference>
<dbReference type="Pfam" id="PF14517">
    <property type="entry name" value="Tachylectin"/>
    <property type="match status" value="1"/>
</dbReference>
<evidence type="ECO:0000256" key="1">
    <source>
        <dbReference type="SAM" id="SignalP"/>
    </source>
</evidence>
<sequence length="657" mass="70936">MTLGNTSARLRALALTAAVGSTLLLSGTATAAPRTKAAPDLVCAQDVMIVGVDPNGGLWHNLHADPENGTADWTSRGKLIGQHWYGRTITGADGRVYAVLADGEIHRWRYNGTGWDAPPPGQTYDVIATGDWIKKFVTPEYRNRLTFDANGDLYTIEPSGELIRHRFEESTRRWAPARVLAAGWDRYDAIFASGDGVIYARDKQGQLFRHQYNAASQRWLQESGVALGGGWGQFTRLFSPGGDVIYGMTANGELKWHRVVDGKLTAGSGRVLVSGWTAEADIAATTDGCRLNSDFAPPRPSVPWKANSRTQLTVTADSRIHHTFVGHDREVYDAVQTRPDNLELEFKLAPGHRGASGTPTVAPSANGELNLLSLNTSSDVYAGRLAGEWTGAEEFGGRMASAPTLVRNELNQLSAFAFDGDGLLWQRTQVRPDGPFGPWRKLAPHPGTTFTADAPAVLRSQRDSRLVALDRTGVLQYVDIAPENVPNTGTYWQPLPSDVKFTGRASIIEQPGGGQSVVARGADGQVRVITGTSSWGGFRDATWKIVGPGRTFVGEPQATTSPNGVPAIGARDGSGNLYFAEQLSDGSFTEWELMNNGAPSATELSMVRYGPDTVVLSFRDADDQLYVGSLEWRAQAPGGTKAAAPKKVTFTKVKKNR</sequence>
<evidence type="ECO:0000313" key="5">
    <source>
        <dbReference type="Proteomes" id="UP001589693"/>
    </source>
</evidence>
<feature type="chain" id="PRO_5045533581" evidence="1">
    <location>
        <begin position="32"/>
        <end position="657"/>
    </location>
</feature>
<keyword evidence="5" id="KW-1185">Reference proteome</keyword>
<reference evidence="4 5" key="1">
    <citation type="submission" date="2024-09" db="EMBL/GenBank/DDBJ databases">
        <authorList>
            <person name="Sun Q."/>
            <person name="Mori K."/>
        </authorList>
    </citation>
    <scope>NUCLEOTIDE SEQUENCE [LARGE SCALE GENOMIC DNA]</scope>
    <source>
        <strain evidence="4 5">TBRC 7907</strain>
    </source>
</reference>
<feature type="domain" description="PLL-like beta propeller" evidence="3">
    <location>
        <begin position="350"/>
        <end position="597"/>
    </location>
</feature>
<dbReference type="InterPro" id="IPR036813">
    <property type="entry name" value="Tachylectin2_sf"/>
</dbReference>
<comment type="caution">
    <text evidence="4">The sequence shown here is derived from an EMBL/GenBank/DDBJ whole genome shotgun (WGS) entry which is preliminary data.</text>
</comment>
<dbReference type="InterPro" id="IPR023294">
    <property type="entry name" value="Tachylectin2"/>
</dbReference>